<dbReference type="Proteomes" id="UP000009131">
    <property type="component" value="Unassembled WGS sequence"/>
</dbReference>
<dbReference type="InterPro" id="IPR001005">
    <property type="entry name" value="SANT/Myb"/>
</dbReference>
<sequence length="1173" mass="130330">MYGQASRSAGPPRQRDQQDRSEPPLRHSLGNRPQQGYYSSAAGQSPSPSAAHAYRQQQQDSYGYAQDAHYGSPSQTADLRSSYPGHANSSRYRSASWSAAAPSRPSASYSRHHQAGYPPSSQPLSYSSARELADHRADYAIDHPVHSRSPSMNMGQSRSGSRSPPYMSRAPDVYHEPRYDTNRQAATSQAGFIRAKPPAGGGLAHAAALVSKWTQKFHGANGAQHEPASPYTRREDQVSLRPQADDHPADRYLPAKQYRNHAMSPSNSTPMPAYSGHGHAGAYTHRAQQAQAQENLQASTNSPEHSPQRPAYSRKRRSSSLGTADVDGQMAARHPQGDHRSTQQLLDTDSKIDLLGPSEDTFADEDGELIDEAADRTSRSPIVQTPSPRVLTAKLPAAQQNNLADAPMEDELVGAPEPVVHKTLAQLLRLSLTSSQVQQQEDAVVQSLLASQRDCSDPASAPYHAMQTRPPLQHDIANLPFMKTDKQAHYILRDALLEGLSRRMRRRCLQINSLRGDYKQLNKSWKSHCVRMEKHKVPLQNTRGNLVAPALASAAVADSVPSTVEAAPILGTPLSAGGRANRRANAALSSSFGYGDAARSEAEFLEILASLEHADMRDPTLRASRTTAVVPDMALSSTEMGFLSLIDENALVIDPIAFYGIRDPGPVWSPDEERIFAQNYAVFPKQFGKIAACLPDKTTQQCVLYYYRAKRFVDFRALTDRRARDGRKRKLKRRDRGATTKGTSLLAGLGRSRADEEEDEDSPPPSPEVRKESAANMPLHEAPAAAAMLRRAIKAAEEESLAAFSEAPSSTTATIESGVAAKDAGIGKKRRGKTARSDVASSAAERLNSKRKGPTSSYWSVAERNEFLRLLAIHGKNYKRIALDIENKTAVQCKNFFQNNYKKLNLQEIADEATGEEVDDGEALDLQDDTVEMSTEQTTPREGLDTGPQTGYFESHAPRQLRDLLNDAEDQAPNQSSAGWFGDDGDSVATEEDDQQERAERVRDERLAQQQQQQQQPPHQRQQMHVQAPYHRQEPVRTQSYQHPPYQLGQEREYEASLHAQQTAYQRRSGQYDAYDRDMPWPASRPSSQMPGWQGYGRAQMYERPPAPYESPRWSGRADQPPAGYYDRKPAYPSEPLPPPARHQQQTQHHQHHQQHDHHQHQQQARYSDRSYY</sequence>
<feature type="compositionally biased region" description="Low complexity" evidence="1">
    <location>
        <begin position="89"/>
        <end position="109"/>
    </location>
</feature>
<dbReference type="PROSITE" id="PS51293">
    <property type="entry name" value="SANT"/>
    <property type="match status" value="2"/>
</dbReference>
<evidence type="ECO:0000313" key="5">
    <source>
        <dbReference type="Proteomes" id="UP000009131"/>
    </source>
</evidence>
<feature type="domain" description="SANT" evidence="2">
    <location>
        <begin position="663"/>
        <end position="714"/>
    </location>
</feature>
<dbReference type="STRING" id="764103.G7E6H1"/>
<feature type="compositionally biased region" description="Acidic residues" evidence="1">
    <location>
        <begin position="913"/>
        <end position="931"/>
    </location>
</feature>
<dbReference type="PROSITE" id="PS51294">
    <property type="entry name" value="HTH_MYB"/>
    <property type="match status" value="1"/>
</dbReference>
<dbReference type="GO" id="GO:0006357">
    <property type="term" value="P:regulation of transcription by RNA polymerase II"/>
    <property type="evidence" value="ECO:0007669"/>
    <property type="project" value="TreeGrafter"/>
</dbReference>
<dbReference type="Pfam" id="PF00249">
    <property type="entry name" value="Myb_DNA-binding"/>
    <property type="match status" value="2"/>
</dbReference>
<protein>
    <recommendedName>
        <fullName evidence="6">SANT domain-containing protein</fullName>
    </recommendedName>
</protein>
<dbReference type="InterPro" id="IPR051571">
    <property type="entry name" value="N-CoR_corepressor"/>
</dbReference>
<dbReference type="InterPro" id="IPR009057">
    <property type="entry name" value="Homeodomain-like_sf"/>
</dbReference>
<feature type="region of interest" description="Disordered" evidence="1">
    <location>
        <begin position="970"/>
        <end position="1173"/>
    </location>
</feature>
<feature type="compositionally biased region" description="Polar residues" evidence="1">
    <location>
        <begin position="148"/>
        <end position="162"/>
    </location>
</feature>
<proteinExistence type="predicted"/>
<evidence type="ECO:0000313" key="4">
    <source>
        <dbReference type="EMBL" id="GAA98431.1"/>
    </source>
</evidence>
<feature type="compositionally biased region" description="Low complexity" evidence="1">
    <location>
        <begin position="39"/>
        <end position="53"/>
    </location>
</feature>
<dbReference type="SUPFAM" id="SSF46689">
    <property type="entry name" value="Homeodomain-like"/>
    <property type="match status" value="2"/>
</dbReference>
<evidence type="ECO:0008006" key="6">
    <source>
        <dbReference type="Google" id="ProtNLM"/>
    </source>
</evidence>
<dbReference type="PANTHER" id="PTHR13992:SF39">
    <property type="entry name" value="SMRTER, ISOFORM G"/>
    <property type="match status" value="1"/>
</dbReference>
<dbReference type="AlphaFoldDB" id="G7E6H1"/>
<comment type="caution">
    <text evidence="4">The sequence shown here is derived from an EMBL/GenBank/DDBJ whole genome shotgun (WGS) entry which is preliminary data.</text>
</comment>
<dbReference type="RefSeq" id="XP_014568973.1">
    <property type="nucleotide sequence ID" value="XM_014713487.1"/>
</dbReference>
<dbReference type="InterPro" id="IPR017884">
    <property type="entry name" value="SANT_dom"/>
</dbReference>
<gene>
    <name evidence="4" type="primary">Mo05117</name>
    <name evidence="4" type="ORF">E5Q_05117</name>
</gene>
<feature type="compositionally biased region" description="Acidic residues" evidence="1">
    <location>
        <begin position="983"/>
        <end position="995"/>
    </location>
</feature>
<feature type="compositionally biased region" description="Polar residues" evidence="1">
    <location>
        <begin position="294"/>
        <end position="305"/>
    </location>
</feature>
<feature type="region of interest" description="Disordered" evidence="1">
    <location>
        <begin position="219"/>
        <end position="324"/>
    </location>
</feature>
<feature type="compositionally biased region" description="Basic and acidic residues" evidence="1">
    <location>
        <begin position="13"/>
        <end position="25"/>
    </location>
</feature>
<keyword evidence="5" id="KW-1185">Reference proteome</keyword>
<organism evidence="4 5">
    <name type="scientific">Mixia osmundae (strain CBS 9802 / IAM 14324 / JCM 22182 / KY 12970)</name>
    <dbReference type="NCBI Taxonomy" id="764103"/>
    <lineage>
        <taxon>Eukaryota</taxon>
        <taxon>Fungi</taxon>
        <taxon>Dikarya</taxon>
        <taxon>Basidiomycota</taxon>
        <taxon>Pucciniomycotina</taxon>
        <taxon>Mixiomycetes</taxon>
        <taxon>Mixiales</taxon>
        <taxon>Mixiaceae</taxon>
        <taxon>Mixia</taxon>
    </lineage>
</organism>
<dbReference type="InterPro" id="IPR017930">
    <property type="entry name" value="Myb_dom"/>
</dbReference>
<dbReference type="EMBL" id="BABT02000152">
    <property type="protein sequence ID" value="GAA98431.1"/>
    <property type="molecule type" value="Genomic_DNA"/>
</dbReference>
<dbReference type="SMART" id="SM00717">
    <property type="entry name" value="SANT"/>
    <property type="match status" value="2"/>
</dbReference>
<dbReference type="eggNOG" id="KOG1878">
    <property type="taxonomic scope" value="Eukaryota"/>
</dbReference>
<dbReference type="InParanoid" id="G7E6H1"/>
<feature type="region of interest" description="Disordered" evidence="1">
    <location>
        <begin position="1"/>
        <end position="129"/>
    </location>
</feature>
<reference evidence="4 5" key="2">
    <citation type="journal article" date="2012" name="Open Biol.">
        <title>Characteristics of nucleosomes and linker DNA regions on the genome of the basidiomycete Mixia osmundae revealed by mono- and dinucleosome mapping.</title>
        <authorList>
            <person name="Nishida H."/>
            <person name="Kondo S."/>
            <person name="Matsumoto T."/>
            <person name="Suzuki Y."/>
            <person name="Yoshikawa H."/>
            <person name="Taylor T.D."/>
            <person name="Sugiyama J."/>
        </authorList>
    </citation>
    <scope>NUCLEOTIDE SEQUENCE [LARGE SCALE GENOMIC DNA]</scope>
    <source>
        <strain evidence="5">CBS 9802 / IAM 14324 / JCM 22182 / KY 12970</strain>
    </source>
</reference>
<dbReference type="Gene3D" id="1.20.58.1880">
    <property type="match status" value="1"/>
</dbReference>
<evidence type="ECO:0000259" key="2">
    <source>
        <dbReference type="PROSITE" id="PS51293"/>
    </source>
</evidence>
<reference evidence="4 5" key="1">
    <citation type="journal article" date="2011" name="J. Gen. Appl. Microbiol.">
        <title>Draft genome sequencing of the enigmatic basidiomycete Mixia osmundae.</title>
        <authorList>
            <person name="Nishida H."/>
            <person name="Nagatsuka Y."/>
            <person name="Sugiyama J."/>
        </authorList>
    </citation>
    <scope>NUCLEOTIDE SEQUENCE [LARGE SCALE GENOMIC DNA]</scope>
    <source>
        <strain evidence="5">CBS 9802 / IAM 14324 / JCM 22182 / KY 12970</strain>
    </source>
</reference>
<feature type="compositionally biased region" description="Basic residues" evidence="1">
    <location>
        <begin position="1149"/>
        <end position="1161"/>
    </location>
</feature>
<feature type="domain" description="HTH myb-type" evidence="3">
    <location>
        <begin position="859"/>
        <end position="905"/>
    </location>
</feature>
<evidence type="ECO:0000256" key="1">
    <source>
        <dbReference type="SAM" id="MobiDB-lite"/>
    </source>
</evidence>
<feature type="region of interest" description="Disordered" evidence="1">
    <location>
        <begin position="724"/>
        <end position="778"/>
    </location>
</feature>
<feature type="compositionally biased region" description="Basic and acidic residues" evidence="1">
    <location>
        <begin position="232"/>
        <end position="250"/>
    </location>
</feature>
<evidence type="ECO:0000259" key="3">
    <source>
        <dbReference type="PROSITE" id="PS51294"/>
    </source>
</evidence>
<dbReference type="OrthoDB" id="10258692at2759"/>
<feature type="compositionally biased region" description="Polar residues" evidence="1">
    <location>
        <begin position="1059"/>
        <end position="1069"/>
    </location>
</feature>
<dbReference type="PANTHER" id="PTHR13992">
    <property type="entry name" value="NUCLEAR RECEPTOR CO-REPRESSOR RELATED NCOR"/>
    <property type="match status" value="1"/>
</dbReference>
<dbReference type="Gene3D" id="1.10.10.60">
    <property type="entry name" value="Homeodomain-like"/>
    <property type="match status" value="1"/>
</dbReference>
<feature type="compositionally biased region" description="Low complexity" evidence="1">
    <location>
        <begin position="1009"/>
        <end position="1027"/>
    </location>
</feature>
<feature type="region of interest" description="Disordered" evidence="1">
    <location>
        <begin position="143"/>
        <end position="169"/>
    </location>
</feature>
<dbReference type="CDD" id="cd00167">
    <property type="entry name" value="SANT"/>
    <property type="match status" value="2"/>
</dbReference>
<feature type="region of interest" description="Disordered" evidence="1">
    <location>
        <begin position="823"/>
        <end position="856"/>
    </location>
</feature>
<accession>G7E6H1</accession>
<feature type="compositionally biased region" description="Basic residues" evidence="1">
    <location>
        <begin position="724"/>
        <end position="735"/>
    </location>
</feature>
<dbReference type="GO" id="GO:0034967">
    <property type="term" value="C:Set3 complex"/>
    <property type="evidence" value="ECO:0007669"/>
    <property type="project" value="TreeGrafter"/>
</dbReference>
<feature type="region of interest" description="Disordered" evidence="1">
    <location>
        <begin position="913"/>
        <end position="954"/>
    </location>
</feature>
<dbReference type="HOGENOM" id="CLU_273852_0_0_1"/>
<name>G7E6H1_MIXOS</name>
<feature type="domain" description="SANT" evidence="2">
    <location>
        <begin position="854"/>
        <end position="905"/>
    </location>
</feature>
<feature type="compositionally biased region" description="Low complexity" evidence="1">
    <location>
        <begin position="117"/>
        <end position="128"/>
    </location>
</feature>
<feature type="compositionally biased region" description="Basic and acidic residues" evidence="1">
    <location>
        <begin position="996"/>
        <end position="1007"/>
    </location>
</feature>